<organism evidence="3 4">
    <name type="scientific">Aquabacterium commune</name>
    <dbReference type="NCBI Taxonomy" id="70586"/>
    <lineage>
        <taxon>Bacteria</taxon>
        <taxon>Pseudomonadati</taxon>
        <taxon>Pseudomonadota</taxon>
        <taxon>Betaproteobacteria</taxon>
        <taxon>Burkholderiales</taxon>
        <taxon>Aquabacterium</taxon>
    </lineage>
</organism>
<dbReference type="EMBL" id="SNXW01000003">
    <property type="protein sequence ID" value="TDP84749.1"/>
    <property type="molecule type" value="Genomic_DNA"/>
</dbReference>
<dbReference type="AlphaFoldDB" id="A0A4R6RER1"/>
<feature type="compositionally biased region" description="Low complexity" evidence="1">
    <location>
        <begin position="106"/>
        <end position="116"/>
    </location>
</feature>
<feature type="transmembrane region" description="Helical" evidence="2">
    <location>
        <begin position="50"/>
        <end position="70"/>
    </location>
</feature>
<evidence type="ECO:0000313" key="4">
    <source>
        <dbReference type="Proteomes" id="UP000294593"/>
    </source>
</evidence>
<evidence type="ECO:0000256" key="1">
    <source>
        <dbReference type="SAM" id="MobiDB-lite"/>
    </source>
</evidence>
<evidence type="ECO:0000256" key="2">
    <source>
        <dbReference type="SAM" id="Phobius"/>
    </source>
</evidence>
<accession>A0A4R6RER1</accession>
<feature type="transmembrane region" description="Helical" evidence="2">
    <location>
        <begin position="12"/>
        <end position="30"/>
    </location>
</feature>
<evidence type="ECO:0000313" key="3">
    <source>
        <dbReference type="EMBL" id="TDP84749.1"/>
    </source>
</evidence>
<protein>
    <submittedName>
        <fullName evidence="3">Uncharacterized protein</fullName>
    </submittedName>
</protein>
<sequence>MSRRTLHVAQILWPAFFMAGVLEMMVFSVLDPSLIHIGTWEPDARTVYSAAFLVFWGVLSVSGALSHLMMRDDAHGTRHALAQGLVARRHRRQLRHEGGHQGSHHGGLPSQHSHQH</sequence>
<comment type="caution">
    <text evidence="3">The sequence shown here is derived from an EMBL/GenBank/DDBJ whole genome shotgun (WGS) entry which is preliminary data.</text>
</comment>
<proteinExistence type="predicted"/>
<dbReference type="RefSeq" id="WP_208110731.1">
    <property type="nucleotide sequence ID" value="NZ_SNXW01000003.1"/>
</dbReference>
<name>A0A4R6RER1_9BURK</name>
<reference evidence="3 4" key="1">
    <citation type="submission" date="2019-03" db="EMBL/GenBank/DDBJ databases">
        <title>Genomic Encyclopedia of Type Strains, Phase IV (KMG-IV): sequencing the most valuable type-strain genomes for metagenomic binning, comparative biology and taxonomic classification.</title>
        <authorList>
            <person name="Goeker M."/>
        </authorList>
    </citation>
    <scope>NUCLEOTIDE SEQUENCE [LARGE SCALE GENOMIC DNA]</scope>
    <source>
        <strain evidence="3 4">DSM 11901</strain>
    </source>
</reference>
<gene>
    <name evidence="3" type="ORF">EV672_103321</name>
</gene>
<keyword evidence="2" id="KW-0472">Membrane</keyword>
<keyword evidence="4" id="KW-1185">Reference proteome</keyword>
<feature type="region of interest" description="Disordered" evidence="1">
    <location>
        <begin position="94"/>
        <end position="116"/>
    </location>
</feature>
<keyword evidence="2" id="KW-0812">Transmembrane</keyword>
<keyword evidence="2" id="KW-1133">Transmembrane helix</keyword>
<dbReference type="Proteomes" id="UP000294593">
    <property type="component" value="Unassembled WGS sequence"/>
</dbReference>